<dbReference type="KEGG" id="amus:LMH87_000372"/>
<dbReference type="EMBL" id="JAJHUN010000007">
    <property type="protein sequence ID" value="KAJ4155108.1"/>
    <property type="molecule type" value="Genomic_DNA"/>
</dbReference>
<dbReference type="GeneID" id="80887531"/>
<gene>
    <name evidence="1" type="ORF">LMH87_000372</name>
</gene>
<dbReference type="Proteomes" id="UP001144673">
    <property type="component" value="Chromosome 6"/>
</dbReference>
<evidence type="ECO:0000313" key="2">
    <source>
        <dbReference type="Proteomes" id="UP001144673"/>
    </source>
</evidence>
<dbReference type="AlphaFoldDB" id="A0A9W8QH75"/>
<evidence type="ECO:0000313" key="1">
    <source>
        <dbReference type="EMBL" id="KAJ4155108.1"/>
    </source>
</evidence>
<comment type="caution">
    <text evidence="1">The sequence shown here is derived from an EMBL/GenBank/DDBJ whole genome shotgun (WGS) entry which is preliminary data.</text>
</comment>
<name>A0A9W8QH75_AKAMU</name>
<dbReference type="RefSeq" id="XP_056055232.1">
    <property type="nucleotide sequence ID" value="XM_056198266.1"/>
</dbReference>
<keyword evidence="2" id="KW-1185">Reference proteome</keyword>
<sequence>MAVFTLAEHCEFFSYRSGEAVDSSNEDLRGQTLFIYSNATRSQFFQYTTLSTFRLFFIGLSLIYNHNSHGYRVVPSCLNAKIIKNNCILLNAIKT</sequence>
<proteinExistence type="predicted"/>
<accession>A0A9W8QH75</accession>
<reference evidence="1" key="1">
    <citation type="journal article" date="2023" name="Access Microbiol">
        <title>De-novo genome assembly for Akanthomyces muscarius, a biocontrol agent of insect agricultural pests.</title>
        <authorList>
            <person name="Erdos Z."/>
            <person name="Studholme D.J."/>
            <person name="Raymond B."/>
            <person name="Sharma M."/>
        </authorList>
    </citation>
    <scope>NUCLEOTIDE SEQUENCE</scope>
    <source>
        <strain evidence="1">Ve6</strain>
    </source>
</reference>
<organism evidence="1 2">
    <name type="scientific">Akanthomyces muscarius</name>
    <name type="common">Entomopathogenic fungus</name>
    <name type="synonym">Lecanicillium muscarium</name>
    <dbReference type="NCBI Taxonomy" id="2231603"/>
    <lineage>
        <taxon>Eukaryota</taxon>
        <taxon>Fungi</taxon>
        <taxon>Dikarya</taxon>
        <taxon>Ascomycota</taxon>
        <taxon>Pezizomycotina</taxon>
        <taxon>Sordariomycetes</taxon>
        <taxon>Hypocreomycetidae</taxon>
        <taxon>Hypocreales</taxon>
        <taxon>Cordycipitaceae</taxon>
        <taxon>Akanthomyces</taxon>
    </lineage>
</organism>
<protein>
    <submittedName>
        <fullName evidence="1">Uncharacterized protein</fullName>
    </submittedName>
</protein>